<organism evidence="1 2">
    <name type="scientific">Desmophyllum pertusum</name>
    <dbReference type="NCBI Taxonomy" id="174260"/>
    <lineage>
        <taxon>Eukaryota</taxon>
        <taxon>Metazoa</taxon>
        <taxon>Cnidaria</taxon>
        <taxon>Anthozoa</taxon>
        <taxon>Hexacorallia</taxon>
        <taxon>Scleractinia</taxon>
        <taxon>Caryophylliina</taxon>
        <taxon>Caryophylliidae</taxon>
        <taxon>Desmophyllum</taxon>
    </lineage>
</organism>
<dbReference type="SUPFAM" id="SSF52540">
    <property type="entry name" value="P-loop containing nucleoside triphosphate hydrolases"/>
    <property type="match status" value="1"/>
</dbReference>
<dbReference type="OrthoDB" id="5981781at2759"/>
<reference evidence="1" key="1">
    <citation type="submission" date="2023-01" db="EMBL/GenBank/DDBJ databases">
        <title>Genome assembly of the deep-sea coral Lophelia pertusa.</title>
        <authorList>
            <person name="Herrera S."/>
            <person name="Cordes E."/>
        </authorList>
    </citation>
    <scope>NUCLEOTIDE SEQUENCE</scope>
    <source>
        <strain evidence="1">USNM1676648</strain>
        <tissue evidence="1">Polyp</tissue>
    </source>
</reference>
<dbReference type="EMBL" id="MU825487">
    <property type="protein sequence ID" value="KAJ7388342.1"/>
    <property type="molecule type" value="Genomic_DNA"/>
</dbReference>
<dbReference type="Proteomes" id="UP001163046">
    <property type="component" value="Unassembled WGS sequence"/>
</dbReference>
<proteinExistence type="predicted"/>
<evidence type="ECO:0000313" key="1">
    <source>
        <dbReference type="EMBL" id="KAJ7388342.1"/>
    </source>
</evidence>
<evidence type="ECO:0000313" key="2">
    <source>
        <dbReference type="Proteomes" id="UP001163046"/>
    </source>
</evidence>
<sequence>MRDRMASPETVSSTGEISPRFDKLLKDVTTELSPDELKHAVSSIKSNFKGKYEDQREQDLYSCLHLFANQGFVSEDNLTLLERFVTPKTSKKGRIEEKIQAFKKIRLREVKTKDELTGRDSDLEKVMTKLTTGSSSVVNLYGTSGVGKTTLAIETLSKWPGRKFTADLRGINEMKDVHFHVLNALTGSERTVVSYEANPVIGQMRQLKRDSQSDILLLLDNVDQFMIGDGEKANFVTLLQRLLGPKTDRGKSAKLKILLTSRTALRHGDSLDVENYEVKALDKAFSSALLHTQGTPSHGTPSLKGNEREKLAEMCQGNPLILNGMAAILRQEIANAKQLLKAIELHEQEVVRASRGRIAINRKGYSGERNI</sequence>
<dbReference type="InterPro" id="IPR027417">
    <property type="entry name" value="P-loop_NTPase"/>
</dbReference>
<dbReference type="PRINTS" id="PR00364">
    <property type="entry name" value="DISEASERSIST"/>
</dbReference>
<dbReference type="AlphaFoldDB" id="A0A9W9ZUY3"/>
<dbReference type="Gene3D" id="3.40.50.300">
    <property type="entry name" value="P-loop containing nucleotide triphosphate hydrolases"/>
    <property type="match status" value="1"/>
</dbReference>
<dbReference type="PANTHER" id="PTHR36766:SF30">
    <property type="entry name" value="TIR-NBS TYPE DISEASE RESISTANCE PROTEIN-RELATED"/>
    <property type="match status" value="1"/>
</dbReference>
<protein>
    <recommendedName>
        <fullName evidence="3">AAA+ ATPase domain-containing protein</fullName>
    </recommendedName>
</protein>
<comment type="caution">
    <text evidence="1">The sequence shown here is derived from an EMBL/GenBank/DDBJ whole genome shotgun (WGS) entry which is preliminary data.</text>
</comment>
<accession>A0A9W9ZUY3</accession>
<evidence type="ECO:0008006" key="3">
    <source>
        <dbReference type="Google" id="ProtNLM"/>
    </source>
</evidence>
<name>A0A9W9ZUY3_9CNID</name>
<dbReference type="PANTHER" id="PTHR36766">
    <property type="entry name" value="PLANT BROAD-SPECTRUM MILDEW RESISTANCE PROTEIN RPW8"/>
    <property type="match status" value="1"/>
</dbReference>
<keyword evidence="2" id="KW-1185">Reference proteome</keyword>
<gene>
    <name evidence="1" type="ORF">OS493_038282</name>
</gene>